<evidence type="ECO:0000313" key="4">
    <source>
        <dbReference type="Proteomes" id="UP000290900"/>
    </source>
</evidence>
<dbReference type="GO" id="GO:0004623">
    <property type="term" value="F:phospholipase A2 activity"/>
    <property type="evidence" value="ECO:0007669"/>
    <property type="project" value="TreeGrafter"/>
</dbReference>
<proteinExistence type="predicted"/>
<dbReference type="Gene3D" id="3.40.50.1820">
    <property type="entry name" value="alpha/beta hydrolase"/>
    <property type="match status" value="1"/>
</dbReference>
<dbReference type="GO" id="GO:0035965">
    <property type="term" value="P:cardiolipin acyl-chain remodeling"/>
    <property type="evidence" value="ECO:0007669"/>
    <property type="project" value="TreeGrafter"/>
</dbReference>
<dbReference type="PANTHER" id="PTHR42886">
    <property type="entry name" value="RE40534P-RELATED"/>
    <property type="match status" value="1"/>
</dbReference>
<dbReference type="STRING" id="13370.A0A448YGP0"/>
<dbReference type="GO" id="GO:0042171">
    <property type="term" value="F:lysophosphatidic acid acyltransferase activity"/>
    <property type="evidence" value="ECO:0007669"/>
    <property type="project" value="TreeGrafter"/>
</dbReference>
<name>A0A448YGP0_BRENA</name>
<sequence length="464" mass="52567">MTVAEQDDSAPNYAPDVRKMDIEVPYTVTDSFKFYFSGKPLGDYETDLLSNLPFFPNPGNNRRSEIINTTIDSKDNYIHEFYVENTLPAKGGEEPPEIVLIHGYGAALGFFYTNFEALTSIPGTKLHAVDLLGFGLSSRPDFPKLKGDTIEDVEKTEGFFIDSLEQWRIKRGIKGKFIIMAHSLGGYLVCPYYLKYGKGRVSKMVMISPVGVERSDLSLIGHPERENGDKRTLDEQYNIARDQGVDLSREISGRMRPDTDDSDALNDDFEDDNDFSDNGDRASIATDASDNEITELMTQVYGRVQPGKFIAGLWEKNCSPLQIIRMMGPFAAKATSVWTWRRFARVDNEQQIRQINNYTTKIFLAKGSGEYGLTRILAPGALAKLPLLDRMPENLDIDTLWLYGQYDWMSKRDGYKICNEINQNNKGKPQGHARFRVISDAGHHVYVDNGKDFEYQVLKFIRGE</sequence>
<gene>
    <name evidence="3" type="ORF">BRENAR_LOCUS816</name>
</gene>
<dbReference type="AlphaFoldDB" id="A0A448YGP0"/>
<dbReference type="GO" id="GO:0006654">
    <property type="term" value="P:phosphatidic acid biosynthetic process"/>
    <property type="evidence" value="ECO:0007669"/>
    <property type="project" value="TreeGrafter"/>
</dbReference>
<evidence type="ECO:0000259" key="2">
    <source>
        <dbReference type="Pfam" id="PF00561"/>
    </source>
</evidence>
<feature type="compositionally biased region" description="Acidic residues" evidence="1">
    <location>
        <begin position="260"/>
        <end position="277"/>
    </location>
</feature>
<dbReference type="OrthoDB" id="7457040at2759"/>
<dbReference type="InParanoid" id="A0A448YGP0"/>
<dbReference type="GO" id="GO:0055088">
    <property type="term" value="P:lipid homeostasis"/>
    <property type="evidence" value="ECO:0007669"/>
    <property type="project" value="TreeGrafter"/>
</dbReference>
<dbReference type="Proteomes" id="UP000290900">
    <property type="component" value="Unassembled WGS sequence"/>
</dbReference>
<feature type="region of interest" description="Disordered" evidence="1">
    <location>
        <begin position="248"/>
        <end position="283"/>
    </location>
</feature>
<accession>A0A448YGP0</accession>
<dbReference type="GO" id="GO:0005743">
    <property type="term" value="C:mitochondrial inner membrane"/>
    <property type="evidence" value="ECO:0007669"/>
    <property type="project" value="TreeGrafter"/>
</dbReference>
<feature type="compositionally biased region" description="Basic and acidic residues" evidence="1">
    <location>
        <begin position="248"/>
        <end position="259"/>
    </location>
</feature>
<dbReference type="InterPro" id="IPR029058">
    <property type="entry name" value="AB_hydrolase_fold"/>
</dbReference>
<organism evidence="3 4">
    <name type="scientific">Brettanomyces naardenensis</name>
    <name type="common">Yeast</name>
    <dbReference type="NCBI Taxonomy" id="13370"/>
    <lineage>
        <taxon>Eukaryota</taxon>
        <taxon>Fungi</taxon>
        <taxon>Dikarya</taxon>
        <taxon>Ascomycota</taxon>
        <taxon>Saccharomycotina</taxon>
        <taxon>Pichiomycetes</taxon>
        <taxon>Pichiales</taxon>
        <taxon>Pichiaceae</taxon>
        <taxon>Brettanomyces</taxon>
    </lineage>
</organism>
<keyword evidence="4" id="KW-1185">Reference proteome</keyword>
<protein>
    <submittedName>
        <fullName evidence="3">DEKNAAC100039</fullName>
    </submittedName>
</protein>
<feature type="domain" description="AB hydrolase-1" evidence="2">
    <location>
        <begin position="98"/>
        <end position="449"/>
    </location>
</feature>
<reference evidence="3 4" key="1">
    <citation type="submission" date="2018-12" db="EMBL/GenBank/DDBJ databases">
        <authorList>
            <person name="Tiukova I."/>
            <person name="Dainat J."/>
        </authorList>
    </citation>
    <scope>NUCLEOTIDE SEQUENCE [LARGE SCALE GENOMIC DNA]</scope>
</reference>
<dbReference type="Pfam" id="PF00561">
    <property type="entry name" value="Abhydrolase_1"/>
    <property type="match status" value="1"/>
</dbReference>
<dbReference type="EMBL" id="CAACVR010000001">
    <property type="protein sequence ID" value="VEU20081.1"/>
    <property type="molecule type" value="Genomic_DNA"/>
</dbReference>
<evidence type="ECO:0000256" key="1">
    <source>
        <dbReference type="SAM" id="MobiDB-lite"/>
    </source>
</evidence>
<dbReference type="InterPro" id="IPR000073">
    <property type="entry name" value="AB_hydrolase_1"/>
</dbReference>
<dbReference type="PANTHER" id="PTHR42886:SF23">
    <property type="entry name" value="1-ACYLGLYCEROL-3-PHOSPHATE O-ACYLTRANSFERASE ICT1-RELATED"/>
    <property type="match status" value="1"/>
</dbReference>
<dbReference type="SUPFAM" id="SSF53474">
    <property type="entry name" value="alpha/beta-Hydrolases"/>
    <property type="match status" value="1"/>
</dbReference>
<evidence type="ECO:0000313" key="3">
    <source>
        <dbReference type="EMBL" id="VEU20081.1"/>
    </source>
</evidence>